<sequence>MHETCLHRRPSVMLLCVIKPDLILDKYDQRDTLHKGWIEIRPLPKDKPDIFVTHRERIITPESEDARESTQRPGITTPQTSLFDDQPVYVQRKPVSRACR</sequence>
<dbReference type="AlphaFoldDB" id="A0AA38IPH0"/>
<organism evidence="2 3">
    <name type="scientific">Zophobas morio</name>
    <dbReference type="NCBI Taxonomy" id="2755281"/>
    <lineage>
        <taxon>Eukaryota</taxon>
        <taxon>Metazoa</taxon>
        <taxon>Ecdysozoa</taxon>
        <taxon>Arthropoda</taxon>
        <taxon>Hexapoda</taxon>
        <taxon>Insecta</taxon>
        <taxon>Pterygota</taxon>
        <taxon>Neoptera</taxon>
        <taxon>Endopterygota</taxon>
        <taxon>Coleoptera</taxon>
        <taxon>Polyphaga</taxon>
        <taxon>Cucujiformia</taxon>
        <taxon>Tenebrionidae</taxon>
        <taxon>Zophobas</taxon>
    </lineage>
</organism>
<gene>
    <name evidence="2" type="ORF">Zmor_009672</name>
</gene>
<dbReference type="Proteomes" id="UP001168821">
    <property type="component" value="Unassembled WGS sequence"/>
</dbReference>
<evidence type="ECO:0000313" key="3">
    <source>
        <dbReference type="Proteomes" id="UP001168821"/>
    </source>
</evidence>
<keyword evidence="3" id="KW-1185">Reference proteome</keyword>
<name>A0AA38IPH0_9CUCU</name>
<reference evidence="2" key="1">
    <citation type="journal article" date="2023" name="G3 (Bethesda)">
        <title>Whole genome assemblies of Zophobas morio and Tenebrio molitor.</title>
        <authorList>
            <person name="Kaur S."/>
            <person name="Stinson S.A."/>
            <person name="diCenzo G.C."/>
        </authorList>
    </citation>
    <scope>NUCLEOTIDE SEQUENCE</scope>
    <source>
        <strain evidence="2">QUZm001</strain>
    </source>
</reference>
<feature type="region of interest" description="Disordered" evidence="1">
    <location>
        <begin position="57"/>
        <end position="87"/>
    </location>
</feature>
<feature type="compositionally biased region" description="Basic and acidic residues" evidence="1">
    <location>
        <begin position="57"/>
        <end position="70"/>
    </location>
</feature>
<protein>
    <submittedName>
        <fullName evidence="2">Uncharacterized protein</fullName>
    </submittedName>
</protein>
<evidence type="ECO:0000313" key="2">
    <source>
        <dbReference type="EMBL" id="KAJ3657896.1"/>
    </source>
</evidence>
<proteinExistence type="predicted"/>
<feature type="compositionally biased region" description="Polar residues" evidence="1">
    <location>
        <begin position="71"/>
        <end position="83"/>
    </location>
</feature>
<evidence type="ECO:0000256" key="1">
    <source>
        <dbReference type="SAM" id="MobiDB-lite"/>
    </source>
</evidence>
<comment type="caution">
    <text evidence="2">The sequence shown here is derived from an EMBL/GenBank/DDBJ whole genome shotgun (WGS) entry which is preliminary data.</text>
</comment>
<dbReference type="EMBL" id="JALNTZ010000003">
    <property type="protein sequence ID" value="KAJ3657896.1"/>
    <property type="molecule type" value="Genomic_DNA"/>
</dbReference>
<accession>A0AA38IPH0</accession>